<sequence>MPSTRATIEALHETAPAAPTHMLGRPRDHRGLHRLALTIVHRALPALPSRDLAEAPWHFLADLFMNRSARRLLRTADLVDLQWEEYGRLAPLIRKLAPNAATTCMFHDVNEQKLSRAVDAAGDKESARKALRDRARNRRLLRRAAPALDRGFVLSEKDRVLLDGCIPGLPSSVVPPPLVDDSTPLFDVGSRPPVVGFVAALRRHENRDTALRLATHIWPLVRAARPDARLRIIGGGLEEGPRAQLSGLPGVELTGFVDDLDEAYSGLRATVSPIDRGAGVKFKVVESIVRGIPTLTTTVGAEGIDTDLFDLVSDDDHELAQGALDVLSDHDAAVRAHTAALRARATYGVDRFVREYLSGVEDAITCRRSRV</sequence>
<evidence type="ECO:0000313" key="1">
    <source>
        <dbReference type="EMBL" id="MBE9403408.1"/>
    </source>
</evidence>
<dbReference type="Gene3D" id="3.40.50.2000">
    <property type="entry name" value="Glycogen Phosphorylase B"/>
    <property type="match status" value="1"/>
</dbReference>
<dbReference type="EMBL" id="JADEYR010000002">
    <property type="protein sequence ID" value="MBE9403408.1"/>
    <property type="molecule type" value="Genomic_DNA"/>
</dbReference>
<dbReference type="SUPFAM" id="SSF53756">
    <property type="entry name" value="UDP-Glycosyltransferase/glycogen phosphorylase"/>
    <property type="match status" value="1"/>
</dbReference>
<dbReference type="Pfam" id="PF13692">
    <property type="entry name" value="Glyco_trans_1_4"/>
    <property type="match status" value="1"/>
</dbReference>
<dbReference type="RefSeq" id="WP_193865141.1">
    <property type="nucleotide sequence ID" value="NZ_JADEYR010000002.1"/>
</dbReference>
<protein>
    <submittedName>
        <fullName evidence="1">Glycosyltransferase family 4 protein</fullName>
    </submittedName>
</protein>
<evidence type="ECO:0000313" key="2">
    <source>
        <dbReference type="Proteomes" id="UP000644727"/>
    </source>
</evidence>
<organism evidence="1 2">
    <name type="scientific">Brachybacterium epidermidis</name>
    <dbReference type="NCBI Taxonomy" id="2781983"/>
    <lineage>
        <taxon>Bacteria</taxon>
        <taxon>Bacillati</taxon>
        <taxon>Actinomycetota</taxon>
        <taxon>Actinomycetes</taxon>
        <taxon>Micrococcales</taxon>
        <taxon>Dermabacteraceae</taxon>
        <taxon>Brachybacterium</taxon>
    </lineage>
</organism>
<accession>A0ABR9W257</accession>
<reference evidence="1 2" key="1">
    <citation type="submission" date="2020-10" db="EMBL/GenBank/DDBJ databases">
        <title>Draft genome and description of Brachybacterium epidermidis sp nov.</title>
        <authorList>
            <person name="Boxberger M."/>
            <person name="La Scola B."/>
        </authorList>
    </citation>
    <scope>NUCLEOTIDE SEQUENCE [LARGE SCALE GENOMIC DNA]</scope>
    <source>
        <strain evidence="1 2">Marseille-Q2903</strain>
    </source>
</reference>
<name>A0ABR9W257_9MICO</name>
<dbReference type="Proteomes" id="UP000644727">
    <property type="component" value="Unassembled WGS sequence"/>
</dbReference>
<comment type="caution">
    <text evidence="1">The sequence shown here is derived from an EMBL/GenBank/DDBJ whole genome shotgun (WGS) entry which is preliminary data.</text>
</comment>
<proteinExistence type="predicted"/>
<gene>
    <name evidence="1" type="ORF">IOE58_04095</name>
</gene>
<keyword evidence="2" id="KW-1185">Reference proteome</keyword>